<dbReference type="OrthoDB" id="2906425at2759"/>
<protein>
    <recommendedName>
        <fullName evidence="1">Aminoglycoside phosphotransferase domain-containing protein</fullName>
    </recommendedName>
</protein>
<dbReference type="PANTHER" id="PTHR21310:SF58">
    <property type="entry name" value="AMINOGLYCOSIDE PHOSPHOTRANSFERASE DOMAIN-CONTAINING PROTEIN"/>
    <property type="match status" value="1"/>
</dbReference>
<name>A0A6A5TJJ6_9PLEO</name>
<dbReference type="InterPro" id="IPR051678">
    <property type="entry name" value="AGP_Transferase"/>
</dbReference>
<dbReference type="Gene3D" id="3.90.1200.10">
    <property type="match status" value="1"/>
</dbReference>
<dbReference type="Proteomes" id="UP000800035">
    <property type="component" value="Unassembled WGS sequence"/>
</dbReference>
<dbReference type="InterPro" id="IPR011009">
    <property type="entry name" value="Kinase-like_dom_sf"/>
</dbReference>
<evidence type="ECO:0000313" key="3">
    <source>
        <dbReference type="Proteomes" id="UP000800035"/>
    </source>
</evidence>
<organism evidence="2 3">
    <name type="scientific">Byssothecium circinans</name>
    <dbReference type="NCBI Taxonomy" id="147558"/>
    <lineage>
        <taxon>Eukaryota</taxon>
        <taxon>Fungi</taxon>
        <taxon>Dikarya</taxon>
        <taxon>Ascomycota</taxon>
        <taxon>Pezizomycotina</taxon>
        <taxon>Dothideomycetes</taxon>
        <taxon>Pleosporomycetidae</taxon>
        <taxon>Pleosporales</taxon>
        <taxon>Massarineae</taxon>
        <taxon>Massarinaceae</taxon>
        <taxon>Byssothecium</taxon>
    </lineage>
</organism>
<sequence length="151" mass="16553">MTVRTVGHAGGHLPEGHTANECGACQEIAKDNARVFIEQTVLPQLAALRSNVSGLNGVIIPPPWVTEFDRRAAWQPQTSEFDEFTFSHGDLGPQNVLIHPDTLEVCGVVDWENAGFYPEACAGQWAVEMGSYYDFYRDEATFATLISLLGP</sequence>
<proteinExistence type="predicted"/>
<dbReference type="Pfam" id="PF01636">
    <property type="entry name" value="APH"/>
    <property type="match status" value="1"/>
</dbReference>
<evidence type="ECO:0000313" key="2">
    <source>
        <dbReference type="EMBL" id="KAF1953033.1"/>
    </source>
</evidence>
<dbReference type="AlphaFoldDB" id="A0A6A5TJJ6"/>
<evidence type="ECO:0000259" key="1">
    <source>
        <dbReference type="Pfam" id="PF01636"/>
    </source>
</evidence>
<dbReference type="SUPFAM" id="SSF56112">
    <property type="entry name" value="Protein kinase-like (PK-like)"/>
    <property type="match status" value="1"/>
</dbReference>
<dbReference type="EMBL" id="ML977006">
    <property type="protein sequence ID" value="KAF1953033.1"/>
    <property type="molecule type" value="Genomic_DNA"/>
</dbReference>
<gene>
    <name evidence="2" type="ORF">CC80DRAFT_551729</name>
</gene>
<dbReference type="InterPro" id="IPR002575">
    <property type="entry name" value="Aminoglycoside_PTrfase"/>
</dbReference>
<reference evidence="2" key="1">
    <citation type="journal article" date="2020" name="Stud. Mycol.">
        <title>101 Dothideomycetes genomes: a test case for predicting lifestyles and emergence of pathogens.</title>
        <authorList>
            <person name="Haridas S."/>
            <person name="Albert R."/>
            <person name="Binder M."/>
            <person name="Bloem J."/>
            <person name="Labutti K."/>
            <person name="Salamov A."/>
            <person name="Andreopoulos B."/>
            <person name="Baker S."/>
            <person name="Barry K."/>
            <person name="Bills G."/>
            <person name="Bluhm B."/>
            <person name="Cannon C."/>
            <person name="Castanera R."/>
            <person name="Culley D."/>
            <person name="Daum C."/>
            <person name="Ezra D."/>
            <person name="Gonzalez J."/>
            <person name="Henrissat B."/>
            <person name="Kuo A."/>
            <person name="Liang C."/>
            <person name="Lipzen A."/>
            <person name="Lutzoni F."/>
            <person name="Magnuson J."/>
            <person name="Mondo S."/>
            <person name="Nolan M."/>
            <person name="Ohm R."/>
            <person name="Pangilinan J."/>
            <person name="Park H.-J."/>
            <person name="Ramirez L."/>
            <person name="Alfaro M."/>
            <person name="Sun H."/>
            <person name="Tritt A."/>
            <person name="Yoshinaga Y."/>
            <person name="Zwiers L.-H."/>
            <person name="Turgeon B."/>
            <person name="Goodwin S."/>
            <person name="Spatafora J."/>
            <person name="Crous P."/>
            <person name="Grigoriev I."/>
        </authorList>
    </citation>
    <scope>NUCLEOTIDE SEQUENCE</scope>
    <source>
        <strain evidence="2">CBS 675.92</strain>
    </source>
</reference>
<feature type="domain" description="Aminoglycoside phosphotransferase" evidence="1">
    <location>
        <begin position="66"/>
        <end position="118"/>
    </location>
</feature>
<accession>A0A6A5TJJ6</accession>
<keyword evidence="3" id="KW-1185">Reference proteome</keyword>
<dbReference type="PANTHER" id="PTHR21310">
    <property type="entry name" value="AMINOGLYCOSIDE PHOSPHOTRANSFERASE-RELATED-RELATED"/>
    <property type="match status" value="1"/>
</dbReference>